<protein>
    <submittedName>
        <fullName evidence="3">Siderophore-interacting protein</fullName>
    </submittedName>
</protein>
<dbReference type="InterPro" id="IPR017927">
    <property type="entry name" value="FAD-bd_FR_type"/>
</dbReference>
<dbReference type="Pfam" id="PF08021">
    <property type="entry name" value="FAD_binding_9"/>
    <property type="match status" value="1"/>
</dbReference>
<name>A0A545SLC3_9RHOB</name>
<accession>A0A545SLC3</accession>
<dbReference type="Pfam" id="PF04954">
    <property type="entry name" value="SIP"/>
    <property type="match status" value="1"/>
</dbReference>
<dbReference type="GO" id="GO:0016491">
    <property type="term" value="F:oxidoreductase activity"/>
    <property type="evidence" value="ECO:0007669"/>
    <property type="project" value="InterPro"/>
</dbReference>
<dbReference type="InterPro" id="IPR013113">
    <property type="entry name" value="SIP_FAD-bd"/>
</dbReference>
<dbReference type="InterPro" id="IPR007037">
    <property type="entry name" value="SIP_rossman_dom"/>
</dbReference>
<dbReference type="CDD" id="cd06193">
    <property type="entry name" value="siderophore_interacting"/>
    <property type="match status" value="1"/>
</dbReference>
<dbReference type="Gene3D" id="2.40.30.10">
    <property type="entry name" value="Translation factors"/>
    <property type="match status" value="1"/>
</dbReference>
<evidence type="ECO:0000256" key="1">
    <source>
        <dbReference type="ARBA" id="ARBA00035644"/>
    </source>
</evidence>
<sequence length="343" mass="37716">MTDLIKVHADLAGLAFPAMRQMMLHEADEHDLPVLANHDDHLMVSSEYGAFGLTAQPDGIRLHVQAETDEHLYILRDSLIEHLIYFVPDLADSIRWSDGPAAETLPPNFQFAEILKRTELGTDFYRLVLRPERVQDFDDTAIHFRFVLPAPGDTSPEWPRVQKSGATKWPSGEKTLHRPVYTMRAFDQQAGTITADVFRHDGGRASDWAGTVKTGDSVAMIGPGGGGIVQTDEILICGDETAFPAIARIIDTLPATCTGAVRLLSTSGARDYPMPAHPGLALQWLSPEEDLADAAIAALDQLTSPFLWFSAESQPVAKLRKADAIARIDKSQRYVAAYWTKGT</sequence>
<dbReference type="PROSITE" id="PS51384">
    <property type="entry name" value="FAD_FR"/>
    <property type="match status" value="1"/>
</dbReference>
<gene>
    <name evidence="3" type="ORF">FIL88_15870</name>
</gene>
<dbReference type="SUPFAM" id="SSF63380">
    <property type="entry name" value="Riboflavin synthase domain-like"/>
    <property type="match status" value="1"/>
</dbReference>
<feature type="domain" description="FAD-binding FR-type" evidence="2">
    <location>
        <begin position="107"/>
        <end position="230"/>
    </location>
</feature>
<comment type="similarity">
    <text evidence="1">Belongs to the SIP oxidoreductase family.</text>
</comment>
<dbReference type="InterPro" id="IPR039261">
    <property type="entry name" value="FNR_nucleotide-bd"/>
</dbReference>
<dbReference type="EMBL" id="VICH01000016">
    <property type="protein sequence ID" value="TQV65775.1"/>
    <property type="molecule type" value="Genomic_DNA"/>
</dbReference>
<dbReference type="AlphaFoldDB" id="A0A545SLC3"/>
<evidence type="ECO:0000313" key="4">
    <source>
        <dbReference type="Proteomes" id="UP000315816"/>
    </source>
</evidence>
<dbReference type="PANTHER" id="PTHR30157:SF0">
    <property type="entry name" value="NADPH-DEPENDENT FERRIC-CHELATE REDUCTASE"/>
    <property type="match status" value="1"/>
</dbReference>
<dbReference type="InterPro" id="IPR039374">
    <property type="entry name" value="SIP_fam"/>
</dbReference>
<dbReference type="InterPro" id="IPR017938">
    <property type="entry name" value="Riboflavin_synthase-like_b-brl"/>
</dbReference>
<reference evidence="3 4" key="1">
    <citation type="submission" date="2019-06" db="EMBL/GenBank/DDBJ databases">
        <title>A novel species of marine bacteria.</title>
        <authorList>
            <person name="Wang Y."/>
        </authorList>
    </citation>
    <scope>NUCLEOTIDE SEQUENCE [LARGE SCALE GENOMIC DNA]</scope>
    <source>
        <strain evidence="3 4">MA1-10</strain>
    </source>
</reference>
<dbReference type="PANTHER" id="PTHR30157">
    <property type="entry name" value="FERRIC REDUCTASE, NADPH-DEPENDENT"/>
    <property type="match status" value="1"/>
</dbReference>
<keyword evidence="4" id="KW-1185">Reference proteome</keyword>
<evidence type="ECO:0000259" key="2">
    <source>
        <dbReference type="PROSITE" id="PS51384"/>
    </source>
</evidence>
<dbReference type="RefSeq" id="WP_142854855.1">
    <property type="nucleotide sequence ID" value="NZ_FXWW01000010.1"/>
</dbReference>
<evidence type="ECO:0000313" key="3">
    <source>
        <dbReference type="EMBL" id="TQV65775.1"/>
    </source>
</evidence>
<comment type="caution">
    <text evidence="3">The sequence shown here is derived from an EMBL/GenBank/DDBJ whole genome shotgun (WGS) entry which is preliminary data.</text>
</comment>
<proteinExistence type="inferred from homology"/>
<dbReference type="Proteomes" id="UP000315816">
    <property type="component" value="Unassembled WGS sequence"/>
</dbReference>
<organism evidence="3 4">
    <name type="scientific">Aliiroseovarius halocynthiae</name>
    <dbReference type="NCBI Taxonomy" id="985055"/>
    <lineage>
        <taxon>Bacteria</taxon>
        <taxon>Pseudomonadati</taxon>
        <taxon>Pseudomonadota</taxon>
        <taxon>Alphaproteobacteria</taxon>
        <taxon>Rhodobacterales</taxon>
        <taxon>Paracoccaceae</taxon>
        <taxon>Aliiroseovarius</taxon>
    </lineage>
</organism>
<dbReference type="Gene3D" id="3.40.50.80">
    <property type="entry name" value="Nucleotide-binding domain of ferredoxin-NADP reductase (FNR) module"/>
    <property type="match status" value="1"/>
</dbReference>
<dbReference type="OrthoDB" id="9814826at2"/>